<dbReference type="Proteomes" id="UP000244441">
    <property type="component" value="Chromosome"/>
</dbReference>
<keyword evidence="1" id="KW-0472">Membrane</keyword>
<feature type="transmembrane region" description="Helical" evidence="1">
    <location>
        <begin position="29"/>
        <end position="47"/>
    </location>
</feature>
<feature type="transmembrane region" description="Helical" evidence="1">
    <location>
        <begin position="59"/>
        <end position="84"/>
    </location>
</feature>
<dbReference type="EMBL" id="CP026604">
    <property type="protein sequence ID" value="AWB65686.1"/>
    <property type="molecule type" value="Genomic_DNA"/>
</dbReference>
<organism evidence="2 3">
    <name type="scientific">Saccharobesus litoralis</name>
    <dbReference type="NCBI Taxonomy" id="2172099"/>
    <lineage>
        <taxon>Bacteria</taxon>
        <taxon>Pseudomonadati</taxon>
        <taxon>Pseudomonadota</taxon>
        <taxon>Gammaproteobacteria</taxon>
        <taxon>Alteromonadales</taxon>
        <taxon>Alteromonadaceae</taxon>
        <taxon>Saccharobesus</taxon>
    </lineage>
</organism>
<reference evidence="2 3" key="1">
    <citation type="submission" date="2018-01" db="EMBL/GenBank/DDBJ databases">
        <title>Genome sequence of a Cantenovulum-like bacteria.</title>
        <authorList>
            <person name="Tan W.R."/>
            <person name="Lau N.-S."/>
            <person name="Go F."/>
            <person name="Amirul A.-A.A."/>
        </authorList>
    </citation>
    <scope>NUCLEOTIDE SEQUENCE [LARGE SCALE GENOMIC DNA]</scope>
    <source>
        <strain evidence="2 3">CCB-QB4</strain>
    </source>
</reference>
<proteinExistence type="predicted"/>
<dbReference type="KEGG" id="cate:C2869_04195"/>
<dbReference type="RefSeq" id="WP_108601761.1">
    <property type="nucleotide sequence ID" value="NZ_CP026604.1"/>
</dbReference>
<keyword evidence="1" id="KW-1133">Transmembrane helix</keyword>
<sequence>MKHIKERLKLKAEKAVKLKHAESAKYFEFSKFTATTSLTMIAIMFVAKNTKVLGNEQTLNGYFGVMSFFTASIFMVSVFSATFITLNNVNKFIKNILCFSACLQCSVVMYILFLVG</sequence>
<gene>
    <name evidence="2" type="ORF">C2869_04195</name>
</gene>
<evidence type="ECO:0000313" key="3">
    <source>
        <dbReference type="Proteomes" id="UP000244441"/>
    </source>
</evidence>
<name>A0A2S0VNA6_9ALTE</name>
<protein>
    <submittedName>
        <fullName evidence="2">Uncharacterized protein</fullName>
    </submittedName>
</protein>
<dbReference type="AlphaFoldDB" id="A0A2S0VNA6"/>
<evidence type="ECO:0000256" key="1">
    <source>
        <dbReference type="SAM" id="Phobius"/>
    </source>
</evidence>
<feature type="transmembrane region" description="Helical" evidence="1">
    <location>
        <begin position="96"/>
        <end position="115"/>
    </location>
</feature>
<evidence type="ECO:0000313" key="2">
    <source>
        <dbReference type="EMBL" id="AWB65686.1"/>
    </source>
</evidence>
<accession>A0A2S0VNA6</accession>
<keyword evidence="1" id="KW-0812">Transmembrane</keyword>
<keyword evidence="3" id="KW-1185">Reference proteome</keyword>